<evidence type="ECO:0000256" key="1">
    <source>
        <dbReference type="SAM" id="MobiDB-lite"/>
    </source>
</evidence>
<dbReference type="Proteomes" id="UP000011991">
    <property type="component" value="Unassembled WGS sequence"/>
</dbReference>
<protein>
    <submittedName>
        <fullName evidence="3">Uncharacterized protein</fullName>
    </submittedName>
</protein>
<organism evidence="3 4">
    <name type="scientific">Rhodopirellula maiorica SM1</name>
    <dbReference type="NCBI Taxonomy" id="1265738"/>
    <lineage>
        <taxon>Bacteria</taxon>
        <taxon>Pseudomonadati</taxon>
        <taxon>Planctomycetota</taxon>
        <taxon>Planctomycetia</taxon>
        <taxon>Pirellulales</taxon>
        <taxon>Pirellulaceae</taxon>
        <taxon>Novipirellula</taxon>
    </lineage>
</organism>
<dbReference type="EMBL" id="ANOG01000720">
    <property type="protein sequence ID" value="EMI17996.1"/>
    <property type="molecule type" value="Genomic_DNA"/>
</dbReference>
<keyword evidence="2" id="KW-0472">Membrane</keyword>
<dbReference type="Gene3D" id="1.50.10.20">
    <property type="match status" value="2"/>
</dbReference>
<keyword evidence="4" id="KW-1185">Reference proteome</keyword>
<evidence type="ECO:0000256" key="2">
    <source>
        <dbReference type="SAM" id="Phobius"/>
    </source>
</evidence>
<proteinExistence type="predicted"/>
<dbReference type="AlphaFoldDB" id="M5RFV9"/>
<name>M5RFV9_9BACT</name>
<accession>M5RFV9</accession>
<feature type="region of interest" description="Disordered" evidence="1">
    <location>
        <begin position="1"/>
        <end position="25"/>
    </location>
</feature>
<sequence length="525" mass="58661">MPNQAPRRFSFQNAKPPLTADRDETTEVRVSPYSFDRIKDYLLDAPAWLLSTVFHLILLLVLAFITISPETIDGIMLTITPASAQTKPEFVEFALQPAPLLVESLDQTDSNASIETPVDMAPVLEEFAIAQPQAFGSELPPENPFSQLPKTSGASLGTLPKLGTMPNASAAALMFSGRTGKKKQELLAKYGGTQVTEDAVALGLAWLQRQQRTNGNWSLRGPYRDGSLMENDTAATAMAMIAFMGAGNTHRSGKYEREMLRAAQWLVKQQNRVGFMAERANPHEKMYAQGLATIALCELYGMTHDYWLQPYAQLACDFAVDSQSPQGGWRYQPKFDSDTSVTGWFLMGLKSGEAAGLDVDRYVFMNIETYLDSVGGSGYDQGYAYQVGERATRSMTAEGLLIRQYLGWQRNRPEMSHGLGGFVARDPIDRRDMDVYYWYYATQALHHYGGPLWEEWNDKMRVELPAIQEKGGPEKGSWSPVSDAWGAFGGRLYTTCFSLYSLEVYYRHMPLYASHHLKAAEEDDK</sequence>
<gene>
    <name evidence="3" type="ORF">RMSM_05076</name>
</gene>
<evidence type="ECO:0000313" key="4">
    <source>
        <dbReference type="Proteomes" id="UP000011991"/>
    </source>
</evidence>
<evidence type="ECO:0000313" key="3">
    <source>
        <dbReference type="EMBL" id="EMI17996.1"/>
    </source>
</evidence>
<comment type="caution">
    <text evidence="3">The sequence shown here is derived from an EMBL/GenBank/DDBJ whole genome shotgun (WGS) entry which is preliminary data.</text>
</comment>
<dbReference type="SUPFAM" id="SSF48239">
    <property type="entry name" value="Terpenoid cyclases/Protein prenyltransferases"/>
    <property type="match status" value="1"/>
</dbReference>
<keyword evidence="2" id="KW-1133">Transmembrane helix</keyword>
<feature type="transmembrane region" description="Helical" evidence="2">
    <location>
        <begin position="47"/>
        <end position="67"/>
    </location>
</feature>
<reference evidence="3 4" key="1">
    <citation type="journal article" date="2013" name="Mar. Genomics">
        <title>Expression of sulfatases in Rhodopirellula baltica and the diversity of sulfatases in the genus Rhodopirellula.</title>
        <authorList>
            <person name="Wegner C.E."/>
            <person name="Richter-Heitmann T."/>
            <person name="Klindworth A."/>
            <person name="Klockow C."/>
            <person name="Richter M."/>
            <person name="Achstetter T."/>
            <person name="Glockner F.O."/>
            <person name="Harder J."/>
        </authorList>
    </citation>
    <scope>NUCLEOTIDE SEQUENCE [LARGE SCALE GENOMIC DNA]</scope>
    <source>
        <strain evidence="3 4">SM1</strain>
    </source>
</reference>
<dbReference type="InterPro" id="IPR008930">
    <property type="entry name" value="Terpenoid_cyclase/PrenylTrfase"/>
</dbReference>
<keyword evidence="2" id="KW-0812">Transmembrane</keyword>
<dbReference type="PATRIC" id="fig|1265738.3.peg.5104"/>